<accession>A0A939H2E5</accession>
<dbReference type="CDD" id="cd16442">
    <property type="entry name" value="BPL"/>
    <property type="match status" value="1"/>
</dbReference>
<evidence type="ECO:0000256" key="6">
    <source>
        <dbReference type="ARBA" id="ARBA00047846"/>
    </source>
</evidence>
<dbReference type="InterPro" id="IPR003142">
    <property type="entry name" value="BPL_C"/>
</dbReference>
<keyword evidence="9" id="KW-1185">Reference proteome</keyword>
<keyword evidence="1 8" id="KW-0436">Ligase</keyword>
<proteinExistence type="predicted"/>
<dbReference type="Pfam" id="PF03099">
    <property type="entry name" value="BPL_LplA_LipB"/>
    <property type="match status" value="1"/>
</dbReference>
<keyword evidence="3" id="KW-0067">ATP-binding</keyword>
<keyword evidence="4" id="KW-0092">Biotin</keyword>
<dbReference type="GO" id="GO:0005524">
    <property type="term" value="F:ATP binding"/>
    <property type="evidence" value="ECO:0007669"/>
    <property type="project" value="UniProtKB-KW"/>
</dbReference>
<evidence type="ECO:0000256" key="4">
    <source>
        <dbReference type="ARBA" id="ARBA00023267"/>
    </source>
</evidence>
<dbReference type="Gene3D" id="2.30.30.100">
    <property type="match status" value="1"/>
</dbReference>
<dbReference type="Pfam" id="PF02237">
    <property type="entry name" value="BPL_C"/>
    <property type="match status" value="1"/>
</dbReference>
<dbReference type="PROSITE" id="PS51733">
    <property type="entry name" value="BPL_LPL_CATALYTIC"/>
    <property type="match status" value="1"/>
</dbReference>
<dbReference type="Proteomes" id="UP000664731">
    <property type="component" value="Unassembled WGS sequence"/>
</dbReference>
<dbReference type="GO" id="GO:0005737">
    <property type="term" value="C:cytoplasm"/>
    <property type="evidence" value="ECO:0007669"/>
    <property type="project" value="TreeGrafter"/>
</dbReference>
<gene>
    <name evidence="8" type="ORF">J1777_12775</name>
</gene>
<reference evidence="8" key="1">
    <citation type="submission" date="2021-03" db="EMBL/GenBank/DDBJ databases">
        <title>Comamonas denitrificans.</title>
        <authorList>
            <person name="Finster K."/>
        </authorList>
    </citation>
    <scope>NUCLEOTIDE SEQUENCE</scope>
    <source>
        <strain evidence="8">MM2021_4</strain>
    </source>
</reference>
<keyword evidence="2" id="KW-0547">Nucleotide-binding</keyword>
<dbReference type="Gene3D" id="3.30.930.10">
    <property type="entry name" value="Bira Bifunctional Protein, Domain 2"/>
    <property type="match status" value="1"/>
</dbReference>
<dbReference type="PANTHER" id="PTHR12835:SF5">
    <property type="entry name" value="BIOTIN--PROTEIN LIGASE"/>
    <property type="match status" value="1"/>
</dbReference>
<dbReference type="InterPro" id="IPR004408">
    <property type="entry name" value="Biotin_CoA_COase_ligase"/>
</dbReference>
<evidence type="ECO:0000259" key="7">
    <source>
        <dbReference type="PROSITE" id="PS51733"/>
    </source>
</evidence>
<dbReference type="SUPFAM" id="SSF55681">
    <property type="entry name" value="Class II aaRS and biotin synthetases"/>
    <property type="match status" value="1"/>
</dbReference>
<dbReference type="InterPro" id="IPR008988">
    <property type="entry name" value="Transcriptional_repressor_C"/>
</dbReference>
<dbReference type="EC" id="6.3.4.15" evidence="5"/>
<dbReference type="RefSeq" id="WP_207576081.1">
    <property type="nucleotide sequence ID" value="NZ_JAFNME010000038.1"/>
</dbReference>
<evidence type="ECO:0000256" key="1">
    <source>
        <dbReference type="ARBA" id="ARBA00022598"/>
    </source>
</evidence>
<name>A0A939H2E5_9BURK</name>
<dbReference type="EMBL" id="JAFNME010000038">
    <property type="protein sequence ID" value="MBO1250690.1"/>
    <property type="molecule type" value="Genomic_DNA"/>
</dbReference>
<dbReference type="InterPro" id="IPR045864">
    <property type="entry name" value="aa-tRNA-synth_II/BPL/LPL"/>
</dbReference>
<evidence type="ECO:0000256" key="3">
    <source>
        <dbReference type="ARBA" id="ARBA00022840"/>
    </source>
</evidence>
<evidence type="ECO:0000256" key="2">
    <source>
        <dbReference type="ARBA" id="ARBA00022741"/>
    </source>
</evidence>
<organism evidence="8 9">
    <name type="scientific">Comamonas denitrificans</name>
    <dbReference type="NCBI Taxonomy" id="117506"/>
    <lineage>
        <taxon>Bacteria</taxon>
        <taxon>Pseudomonadati</taxon>
        <taxon>Pseudomonadota</taxon>
        <taxon>Betaproteobacteria</taxon>
        <taxon>Burkholderiales</taxon>
        <taxon>Comamonadaceae</taxon>
        <taxon>Comamonas</taxon>
    </lineage>
</organism>
<dbReference type="AlphaFoldDB" id="A0A939H2E5"/>
<evidence type="ECO:0000313" key="8">
    <source>
        <dbReference type="EMBL" id="MBO1250690.1"/>
    </source>
</evidence>
<dbReference type="PANTHER" id="PTHR12835">
    <property type="entry name" value="BIOTIN PROTEIN LIGASE"/>
    <property type="match status" value="1"/>
</dbReference>
<dbReference type="NCBIfam" id="TIGR00121">
    <property type="entry name" value="birA_ligase"/>
    <property type="match status" value="1"/>
</dbReference>
<sequence>MSVRWYPEDLWQHTAPVLPGFTVEVLPRIDSTNTELMRRARAGQTEPILLIAEDQTAGKGRQGRPWSNAPGSSLMCSLALPLAPRDWSGLSLAVGVAMAQALQPTDPNAALRIGLKWPNDLWLTDDRKLGGILIETANLPQARRGERYVIIGMGVNIQPPVATGSWATRPASLQELDPRWSAPLALAQLLPLVVRQVLEFADTGFAACVASFARLDLLRGRWVHTSDGIVGQALGVGPDGALHIQTEHGVQTIHSAEVSVRPQNMPLP</sequence>
<evidence type="ECO:0000256" key="5">
    <source>
        <dbReference type="ARBA" id="ARBA00024227"/>
    </source>
</evidence>
<dbReference type="GO" id="GO:0004077">
    <property type="term" value="F:biotin--[biotin carboxyl-carrier protein] ligase activity"/>
    <property type="evidence" value="ECO:0007669"/>
    <property type="project" value="UniProtKB-EC"/>
</dbReference>
<evidence type="ECO:0000313" key="9">
    <source>
        <dbReference type="Proteomes" id="UP000664731"/>
    </source>
</evidence>
<feature type="domain" description="BPL/LPL catalytic" evidence="7">
    <location>
        <begin position="4"/>
        <end position="201"/>
    </location>
</feature>
<dbReference type="InterPro" id="IPR004143">
    <property type="entry name" value="BPL_LPL_catalytic"/>
</dbReference>
<dbReference type="SUPFAM" id="SSF50037">
    <property type="entry name" value="C-terminal domain of transcriptional repressors"/>
    <property type="match status" value="1"/>
</dbReference>
<comment type="catalytic activity">
    <reaction evidence="6">
        <text>biotin + L-lysyl-[protein] + ATP = N(6)-biotinyl-L-lysyl-[protein] + AMP + diphosphate + H(+)</text>
        <dbReference type="Rhea" id="RHEA:11756"/>
        <dbReference type="Rhea" id="RHEA-COMP:9752"/>
        <dbReference type="Rhea" id="RHEA-COMP:10505"/>
        <dbReference type="ChEBI" id="CHEBI:15378"/>
        <dbReference type="ChEBI" id="CHEBI:29969"/>
        <dbReference type="ChEBI" id="CHEBI:30616"/>
        <dbReference type="ChEBI" id="CHEBI:33019"/>
        <dbReference type="ChEBI" id="CHEBI:57586"/>
        <dbReference type="ChEBI" id="CHEBI:83144"/>
        <dbReference type="ChEBI" id="CHEBI:456215"/>
        <dbReference type="EC" id="6.3.4.15"/>
    </reaction>
</comment>
<protein>
    <recommendedName>
        <fullName evidence="5">biotin--[biotin carboxyl-carrier protein] ligase</fullName>
        <ecNumber evidence="5">6.3.4.15</ecNumber>
    </recommendedName>
</protein>
<comment type="caution">
    <text evidence="8">The sequence shown here is derived from an EMBL/GenBank/DDBJ whole genome shotgun (WGS) entry which is preliminary data.</text>
</comment>